<dbReference type="Proteomes" id="UP000243876">
    <property type="component" value="Unassembled WGS sequence"/>
</dbReference>
<feature type="compositionally biased region" description="Low complexity" evidence="1">
    <location>
        <begin position="89"/>
        <end position="131"/>
    </location>
</feature>
<feature type="compositionally biased region" description="Low complexity" evidence="1">
    <location>
        <begin position="9"/>
        <end position="19"/>
    </location>
</feature>
<dbReference type="InterPro" id="IPR009349">
    <property type="entry name" value="TRIP4/RQT4_C2HC5_Znf"/>
</dbReference>
<feature type="compositionally biased region" description="Low complexity" evidence="1">
    <location>
        <begin position="30"/>
        <end position="42"/>
    </location>
</feature>
<feature type="non-terminal residue" evidence="3">
    <location>
        <position position="1"/>
    </location>
</feature>
<sequence>MRVPPAPAPASSSRPASRSGGTWGNPLAPPSASSSRAASPASHGRHTPSDQEKQLLEKAFAGAGGRVYIKTDEDYGGWGGGPAGKKGGKASATAATSRRGSSMGKDAPIPAAAPAVSSSLSAAPVASRPATPSRPAPPPASTTAAAKGKGKGKDEEPELELSEQAAKELLQIDRALKGFEPVRPGKAPRRCFCQAREHALSRFTPLCTSCSLVLCTLNRPSAPCPSCAHHPLLSPTLTASHVATLYATRDDLVSRERSRVQREKAQEERERAAIRFPDLAAAGEAGPRGAGGAGGINYAQHAGGGTSLPERIDRAYQAYQAGGSLNGRPPVAPVPAGSGRVLRLDGKTGKVKIQTKVPKGAGTAVKGKPSGVRAEEKVLAADLEDDGLVGWVDPDDDGVRGVIALSSTKAQELGAPPPGRVFANITLDEGERPVYVELDEVHDEPDGAKEDGKENGVPGSSGLMEARKRVAVPGAAVANDEGKGRKRRGKGGGKKEAGGDLVV</sequence>
<keyword evidence="4" id="KW-1185">Reference proteome</keyword>
<accession>A0A0D6ESU5</accession>
<proteinExistence type="predicted"/>
<feature type="compositionally biased region" description="Gly residues" evidence="1">
    <location>
        <begin position="76"/>
        <end position="85"/>
    </location>
</feature>
<feature type="region of interest" description="Disordered" evidence="1">
    <location>
        <begin position="1"/>
        <end position="58"/>
    </location>
</feature>
<organism evidence="3 4">
    <name type="scientific">Sporidiobolus salmonicolor</name>
    <name type="common">Yeast-like fungus</name>
    <name type="synonym">Sporobolomyces salmonicolor</name>
    <dbReference type="NCBI Taxonomy" id="5005"/>
    <lineage>
        <taxon>Eukaryota</taxon>
        <taxon>Fungi</taxon>
        <taxon>Dikarya</taxon>
        <taxon>Basidiomycota</taxon>
        <taxon>Pucciniomycotina</taxon>
        <taxon>Microbotryomycetes</taxon>
        <taxon>Sporidiobolales</taxon>
        <taxon>Sporidiobolaceae</taxon>
        <taxon>Sporobolomyces</taxon>
    </lineage>
</organism>
<evidence type="ECO:0000313" key="3">
    <source>
        <dbReference type="EMBL" id="CEQ43167.1"/>
    </source>
</evidence>
<dbReference type="GO" id="GO:0008270">
    <property type="term" value="F:zinc ion binding"/>
    <property type="evidence" value="ECO:0007669"/>
    <property type="project" value="InterPro"/>
</dbReference>
<dbReference type="EMBL" id="CENE01000055">
    <property type="protein sequence ID" value="CEQ43167.1"/>
    <property type="molecule type" value="Genomic_DNA"/>
</dbReference>
<feature type="compositionally biased region" description="Basic and acidic residues" evidence="1">
    <location>
        <begin position="493"/>
        <end position="503"/>
    </location>
</feature>
<dbReference type="GO" id="GO:0072344">
    <property type="term" value="P:rescue of stalled ribosome"/>
    <property type="evidence" value="ECO:0007669"/>
    <property type="project" value="InterPro"/>
</dbReference>
<dbReference type="AlphaFoldDB" id="A0A0D6ESU5"/>
<name>A0A0D6ESU5_SPOSA</name>
<feature type="region of interest" description="Disordered" evidence="1">
    <location>
        <begin position="70"/>
        <end position="160"/>
    </location>
</feature>
<dbReference type="Pfam" id="PF06221">
    <property type="entry name" value="zf-C2HC5"/>
    <property type="match status" value="1"/>
</dbReference>
<feature type="domain" description="TRIP4/RQT4 C2HC5-type zinc finger" evidence="2">
    <location>
        <begin position="189"/>
        <end position="236"/>
    </location>
</feature>
<evidence type="ECO:0000259" key="2">
    <source>
        <dbReference type="Pfam" id="PF06221"/>
    </source>
</evidence>
<dbReference type="GO" id="GO:0005634">
    <property type="term" value="C:nucleus"/>
    <property type="evidence" value="ECO:0007669"/>
    <property type="project" value="InterPro"/>
</dbReference>
<feature type="compositionally biased region" description="Basic and acidic residues" evidence="1">
    <location>
        <begin position="444"/>
        <end position="454"/>
    </location>
</feature>
<reference evidence="4" key="1">
    <citation type="submission" date="2015-02" db="EMBL/GenBank/DDBJ databases">
        <authorList>
            <person name="Gon?alves P."/>
        </authorList>
    </citation>
    <scope>NUCLEOTIDE SEQUENCE [LARGE SCALE GENOMIC DNA]</scope>
</reference>
<feature type="compositionally biased region" description="Basic and acidic residues" evidence="1">
    <location>
        <begin position="47"/>
        <end position="56"/>
    </location>
</feature>
<protein>
    <submittedName>
        <fullName evidence="3">SPOSA6832_05070-mRNA-1:cds</fullName>
    </submittedName>
</protein>
<dbReference type="GO" id="GO:0180022">
    <property type="term" value="C:RQC-trigger complex"/>
    <property type="evidence" value="ECO:0007669"/>
    <property type="project" value="InterPro"/>
</dbReference>
<evidence type="ECO:0000256" key="1">
    <source>
        <dbReference type="SAM" id="MobiDB-lite"/>
    </source>
</evidence>
<gene>
    <name evidence="3" type="primary">SPOSA6832_05070</name>
</gene>
<dbReference type="OrthoDB" id="338816at2759"/>
<feature type="region of interest" description="Disordered" evidence="1">
    <location>
        <begin position="441"/>
        <end position="503"/>
    </location>
</feature>
<evidence type="ECO:0000313" key="4">
    <source>
        <dbReference type="Proteomes" id="UP000243876"/>
    </source>
</evidence>